<proteinExistence type="predicted"/>
<dbReference type="EMBL" id="JADGMS010000010">
    <property type="protein sequence ID" value="KAF9673328.1"/>
    <property type="molecule type" value="Genomic_DNA"/>
</dbReference>
<evidence type="ECO:0000313" key="2">
    <source>
        <dbReference type="Proteomes" id="UP000657918"/>
    </source>
</evidence>
<keyword evidence="2" id="KW-1185">Reference proteome</keyword>
<comment type="caution">
    <text evidence="1">The sequence shown here is derived from an EMBL/GenBank/DDBJ whole genome shotgun (WGS) entry which is preliminary data.</text>
</comment>
<name>A0A835MXM8_9ROSI</name>
<gene>
    <name evidence="1" type="ORF">SADUNF_Sadunf10G0012600</name>
</gene>
<dbReference type="OrthoDB" id="73788at2759"/>
<sequence length="175" mass="19567">MTTVSESSIGTYKKDLEEKTETVIIRDVALRTIQDLPTSFDSSAAYTKESLDYAGQSIDDNGSTGEEDAGWDEIEDIGSNDEIEDVGTAASACTGRVELHNEYLFVNYYFYFSQAEEARALLVKRSISDDEEEDLSWDFDDVEEEGNGVLFQAIHCRERVELHKYCGGRGLELGC</sequence>
<reference evidence="1 2" key="1">
    <citation type="submission" date="2020-10" db="EMBL/GenBank/DDBJ databases">
        <title>Plant Genome Project.</title>
        <authorList>
            <person name="Zhang R.-G."/>
        </authorList>
    </citation>
    <scope>NUCLEOTIDE SEQUENCE [LARGE SCALE GENOMIC DNA]</scope>
    <source>
        <strain evidence="1">FAFU-HL-1</strain>
        <tissue evidence="1">Leaf</tissue>
    </source>
</reference>
<dbReference type="Proteomes" id="UP000657918">
    <property type="component" value="Unassembled WGS sequence"/>
</dbReference>
<accession>A0A835MXM8</accession>
<dbReference type="AlphaFoldDB" id="A0A835MXM8"/>
<protein>
    <submittedName>
        <fullName evidence="1">Uncharacterized protein</fullName>
    </submittedName>
</protein>
<organism evidence="1 2">
    <name type="scientific">Salix dunnii</name>
    <dbReference type="NCBI Taxonomy" id="1413687"/>
    <lineage>
        <taxon>Eukaryota</taxon>
        <taxon>Viridiplantae</taxon>
        <taxon>Streptophyta</taxon>
        <taxon>Embryophyta</taxon>
        <taxon>Tracheophyta</taxon>
        <taxon>Spermatophyta</taxon>
        <taxon>Magnoliopsida</taxon>
        <taxon>eudicotyledons</taxon>
        <taxon>Gunneridae</taxon>
        <taxon>Pentapetalae</taxon>
        <taxon>rosids</taxon>
        <taxon>fabids</taxon>
        <taxon>Malpighiales</taxon>
        <taxon>Salicaceae</taxon>
        <taxon>Saliceae</taxon>
        <taxon>Salix</taxon>
    </lineage>
</organism>
<evidence type="ECO:0000313" key="1">
    <source>
        <dbReference type="EMBL" id="KAF9673328.1"/>
    </source>
</evidence>